<gene>
    <name evidence="1" type="ORF">AD954_09550</name>
</gene>
<dbReference type="OrthoDB" id="7220903at2"/>
<reference evidence="1 2" key="1">
    <citation type="submission" date="2015-06" db="EMBL/GenBank/DDBJ databases">
        <title>Improved classification and identification of acetic acid bacteria using matrix-assisted laser desorption/ionization time-of-flight mass spectrometry; Gluconobacter nephelii and Gluconobacter uchimurae are later heterotypic synonyms of Gluconobacter japonicus and Gluconobacter oxydans, respectively.</title>
        <authorList>
            <person name="Li L."/>
            <person name="Cleenwerck I."/>
            <person name="De Vuyst L."/>
            <person name="Vandamme P."/>
        </authorList>
    </citation>
    <scope>NUCLEOTIDE SEQUENCE [LARGE SCALE GENOMIC DNA]</scope>
    <source>
        <strain evidence="1 2">LMG 1545</strain>
    </source>
</reference>
<name>A0A149V9S3_9PROT</name>
<dbReference type="RefSeq" id="WP_062273269.1">
    <property type="nucleotide sequence ID" value="NZ_LIAA01000039.1"/>
</dbReference>
<proteinExistence type="predicted"/>
<evidence type="ECO:0000313" key="2">
    <source>
        <dbReference type="Proteomes" id="UP000075462"/>
    </source>
</evidence>
<organism evidence="1 2">
    <name type="scientific">Acetobacter cerevisiae</name>
    <dbReference type="NCBI Taxonomy" id="178900"/>
    <lineage>
        <taxon>Bacteria</taxon>
        <taxon>Pseudomonadati</taxon>
        <taxon>Pseudomonadota</taxon>
        <taxon>Alphaproteobacteria</taxon>
        <taxon>Acetobacterales</taxon>
        <taxon>Acetobacteraceae</taxon>
        <taxon>Acetobacter</taxon>
    </lineage>
</organism>
<dbReference type="Proteomes" id="UP000075462">
    <property type="component" value="Unassembled WGS sequence"/>
</dbReference>
<comment type="caution">
    <text evidence="1">The sequence shown here is derived from an EMBL/GenBank/DDBJ whole genome shotgun (WGS) entry which is preliminary data.</text>
</comment>
<accession>A0A149V9S3</accession>
<dbReference type="EMBL" id="LIAA01000039">
    <property type="protein sequence ID" value="KXV76969.1"/>
    <property type="molecule type" value="Genomic_DNA"/>
</dbReference>
<evidence type="ECO:0000313" key="1">
    <source>
        <dbReference type="EMBL" id="KXV76969.1"/>
    </source>
</evidence>
<dbReference type="AlphaFoldDB" id="A0A149V9S3"/>
<protein>
    <submittedName>
        <fullName evidence="1">Uncharacterized protein</fullName>
    </submittedName>
</protein>
<sequence length="252" mass="26864">MIWRREDTTRIISLTDAPRGFTDLRSLDFEAMGRILFDSEDDAGRSVTVTGSFGTFSFLLDDPAAQKRPAVVIPIDPHYRSRWYEAEAVEVRHLRRVLGRDDEAEMMPIVFAACGKILSVHLLTIRPEQMRFLAVAGDAIAAQIGEVIGQRSGTRAAPGLSHHAGLHGDAAMGVEQATFAKPGMAPAKGRRAGARTAAFSLSGAAASPSARAVGGMEHLRQKAPGTGAASFAPDAARTDVEILVAGHQNLPV</sequence>